<feature type="domain" description="Pyruvate phosphate dikinase AMP/ATP-binding" evidence="2">
    <location>
        <begin position="369"/>
        <end position="672"/>
    </location>
</feature>
<sequence>MSRRSLPILAARLLAGAALSGCGGQSDAVSLPERCLQSGDAAPEFARQIGCMADFQALASVPLDANLPGARSVKVVQDHGDADALYFQNSALYPIHYEFVSTHLSGDPLPVVPQLAEFNATEYYSPERRFSLGAVTWYEEPQVWALELSPYDSASAEMIAALWRGVAADSYFGGSLYFHPTSESIAVEAERLPADVPVITTDQIYAEIDYQPLSLGAGMGRLRFLTAEQLADEYVSYQDILVLDEAPNDISVVQGLVTEEFQTPLSHVNVLSLNRKTPNMGLRGATGNAELRALEGKLIELTVDAAAWRVREVTEEEAAAYWEAHRPEPVTLPPLDLDVTELVDIEDVTPEPAAGESLREAIKTAVLAFGGKAAQYSILARTEGVPVAKAFAVPVFYYDQFMRDNGFYDRIDALLADPAFATDAALRDAELAALRADMVVAPLDGAFQATLKAKLAADYPGQKMRFRTSTNSEDLDGFPCAGCYESHTGDPADWSDVLDAIRETYATIWLFRTFEERSYYGIDHRSVGMALLVHPNFADEEANGVAVTANPFDPSGLDPAFYVNVQAGGDVEVVAPPAGVTSDQFLYFFSQPNQPRSYITHSSLIDAGETVLSVKQAYQLGVALDAIHRRFSPAYGPGAGNHGWYAMDVEFKFDDVADPSQPPALYVKQARPYPGRGD</sequence>
<organism evidence="3 4">
    <name type="scientific">Nannocystis pusilla</name>
    <dbReference type="NCBI Taxonomy" id="889268"/>
    <lineage>
        <taxon>Bacteria</taxon>
        <taxon>Pseudomonadati</taxon>
        <taxon>Myxococcota</taxon>
        <taxon>Polyangia</taxon>
        <taxon>Nannocystales</taxon>
        <taxon>Nannocystaceae</taxon>
        <taxon>Nannocystis</taxon>
    </lineage>
</organism>
<dbReference type="GO" id="GO:0005524">
    <property type="term" value="F:ATP binding"/>
    <property type="evidence" value="ECO:0007669"/>
    <property type="project" value="InterPro"/>
</dbReference>
<proteinExistence type="predicted"/>
<gene>
    <name evidence="3" type="ORF">OV079_21585</name>
</gene>
<evidence type="ECO:0000313" key="3">
    <source>
        <dbReference type="EMBL" id="MCY1008101.1"/>
    </source>
</evidence>
<dbReference type="RefSeq" id="WP_267770750.1">
    <property type="nucleotide sequence ID" value="NZ_JAPNKE010000002.1"/>
</dbReference>
<dbReference type="Gene3D" id="3.30.1490.20">
    <property type="entry name" value="ATP-grasp fold, A domain"/>
    <property type="match status" value="1"/>
</dbReference>
<dbReference type="InterPro" id="IPR002192">
    <property type="entry name" value="PPDK_AMP/ATP-bd"/>
</dbReference>
<dbReference type="Proteomes" id="UP001150924">
    <property type="component" value="Unassembled WGS sequence"/>
</dbReference>
<reference evidence="3" key="1">
    <citation type="submission" date="2022-11" db="EMBL/GenBank/DDBJ databases">
        <title>Minimal conservation of predation-associated metabolite biosynthetic gene clusters underscores biosynthetic potential of Myxococcota including descriptions for ten novel species: Archangium lansinium sp. nov., Myxococcus landrumus sp. nov., Nannocystis bai.</title>
        <authorList>
            <person name="Ahearne A."/>
            <person name="Stevens C."/>
            <person name="Phillips K."/>
        </authorList>
    </citation>
    <scope>NUCLEOTIDE SEQUENCE</scope>
    <source>
        <strain evidence="3">Na p29</strain>
    </source>
</reference>
<dbReference type="Pfam" id="PF01326">
    <property type="entry name" value="PPDK_N"/>
    <property type="match status" value="1"/>
</dbReference>
<comment type="caution">
    <text evidence="3">The sequence shown here is derived from an EMBL/GenBank/DDBJ whole genome shotgun (WGS) entry which is preliminary data.</text>
</comment>
<accession>A0A9X3EQP4</accession>
<dbReference type="GO" id="GO:0016301">
    <property type="term" value="F:kinase activity"/>
    <property type="evidence" value="ECO:0007669"/>
    <property type="project" value="InterPro"/>
</dbReference>
<evidence type="ECO:0000313" key="4">
    <source>
        <dbReference type="Proteomes" id="UP001150924"/>
    </source>
</evidence>
<protein>
    <recommendedName>
        <fullName evidence="2">Pyruvate phosphate dikinase AMP/ATP-binding domain-containing protein</fullName>
    </recommendedName>
</protein>
<keyword evidence="4" id="KW-1185">Reference proteome</keyword>
<dbReference type="SUPFAM" id="SSF56059">
    <property type="entry name" value="Glutathione synthetase ATP-binding domain-like"/>
    <property type="match status" value="1"/>
</dbReference>
<feature type="signal peptide" evidence="1">
    <location>
        <begin position="1"/>
        <end position="20"/>
    </location>
</feature>
<dbReference type="InterPro" id="IPR013815">
    <property type="entry name" value="ATP_grasp_subdomain_1"/>
</dbReference>
<dbReference type="AlphaFoldDB" id="A0A9X3EQP4"/>
<evidence type="ECO:0000256" key="1">
    <source>
        <dbReference type="SAM" id="SignalP"/>
    </source>
</evidence>
<feature type="chain" id="PRO_5040883985" description="Pyruvate phosphate dikinase AMP/ATP-binding domain-containing protein" evidence="1">
    <location>
        <begin position="21"/>
        <end position="678"/>
    </location>
</feature>
<name>A0A9X3EQP4_9BACT</name>
<evidence type="ECO:0000259" key="2">
    <source>
        <dbReference type="Pfam" id="PF01326"/>
    </source>
</evidence>
<dbReference type="EMBL" id="JAPNKE010000002">
    <property type="protein sequence ID" value="MCY1008101.1"/>
    <property type="molecule type" value="Genomic_DNA"/>
</dbReference>
<keyword evidence="1" id="KW-0732">Signal</keyword>